<gene>
    <name evidence="2" type="ORF">NDU88_005271</name>
</gene>
<comment type="caution">
    <text evidence="2">The sequence shown here is derived from an EMBL/GenBank/DDBJ whole genome shotgun (WGS) entry which is preliminary data.</text>
</comment>
<sequence length="91" mass="10534">MLGRRGAKPGDSLYLGERTLVDFGEVQGRRDAARPQTRLVLPLSNMPRFFPKGQINPNLFRHRRRSQEVAAQGREEMKSRRMALKRRAMVD</sequence>
<evidence type="ECO:0000256" key="1">
    <source>
        <dbReference type="SAM" id="MobiDB-lite"/>
    </source>
</evidence>
<feature type="compositionally biased region" description="Basic residues" evidence="1">
    <location>
        <begin position="80"/>
        <end position="91"/>
    </location>
</feature>
<reference evidence="2" key="1">
    <citation type="journal article" date="2022" name="bioRxiv">
        <title>Sequencing and chromosome-scale assembly of the giantPleurodeles waltlgenome.</title>
        <authorList>
            <person name="Brown T."/>
            <person name="Elewa A."/>
            <person name="Iarovenko S."/>
            <person name="Subramanian E."/>
            <person name="Araus A.J."/>
            <person name="Petzold A."/>
            <person name="Susuki M."/>
            <person name="Suzuki K.-i.T."/>
            <person name="Hayashi T."/>
            <person name="Toyoda A."/>
            <person name="Oliveira C."/>
            <person name="Osipova E."/>
            <person name="Leigh N.D."/>
            <person name="Simon A."/>
            <person name="Yun M.H."/>
        </authorList>
    </citation>
    <scope>NUCLEOTIDE SEQUENCE</scope>
    <source>
        <strain evidence="2">20211129_DDA</strain>
        <tissue evidence="2">Liver</tissue>
    </source>
</reference>
<accession>A0AAV7RI13</accession>
<evidence type="ECO:0000313" key="3">
    <source>
        <dbReference type="Proteomes" id="UP001066276"/>
    </source>
</evidence>
<evidence type="ECO:0000313" key="2">
    <source>
        <dbReference type="EMBL" id="KAJ1152496.1"/>
    </source>
</evidence>
<dbReference type="AlphaFoldDB" id="A0AAV7RI13"/>
<dbReference type="EMBL" id="JANPWB010000009">
    <property type="protein sequence ID" value="KAJ1152496.1"/>
    <property type="molecule type" value="Genomic_DNA"/>
</dbReference>
<dbReference type="Proteomes" id="UP001066276">
    <property type="component" value="Chromosome 5"/>
</dbReference>
<organism evidence="2 3">
    <name type="scientific">Pleurodeles waltl</name>
    <name type="common">Iberian ribbed newt</name>
    <dbReference type="NCBI Taxonomy" id="8319"/>
    <lineage>
        <taxon>Eukaryota</taxon>
        <taxon>Metazoa</taxon>
        <taxon>Chordata</taxon>
        <taxon>Craniata</taxon>
        <taxon>Vertebrata</taxon>
        <taxon>Euteleostomi</taxon>
        <taxon>Amphibia</taxon>
        <taxon>Batrachia</taxon>
        <taxon>Caudata</taxon>
        <taxon>Salamandroidea</taxon>
        <taxon>Salamandridae</taxon>
        <taxon>Pleurodelinae</taxon>
        <taxon>Pleurodeles</taxon>
    </lineage>
</organism>
<protein>
    <submittedName>
        <fullName evidence="2">Uncharacterized protein</fullName>
    </submittedName>
</protein>
<keyword evidence="3" id="KW-1185">Reference proteome</keyword>
<name>A0AAV7RI13_PLEWA</name>
<proteinExistence type="predicted"/>
<feature type="region of interest" description="Disordered" evidence="1">
    <location>
        <begin position="67"/>
        <end position="91"/>
    </location>
</feature>